<dbReference type="SUPFAM" id="SSF52499">
    <property type="entry name" value="Isochorismatase-like hydrolases"/>
    <property type="match status" value="1"/>
</dbReference>
<evidence type="ECO:0000256" key="1">
    <source>
        <dbReference type="ARBA" id="ARBA00006336"/>
    </source>
</evidence>
<name>A0ABS4R9I3_9BACI</name>
<evidence type="ECO:0000313" key="5">
    <source>
        <dbReference type="Proteomes" id="UP001519293"/>
    </source>
</evidence>
<dbReference type="PANTHER" id="PTHR43540:SF6">
    <property type="entry name" value="ISOCHORISMATASE-LIKE DOMAIN-CONTAINING PROTEIN"/>
    <property type="match status" value="1"/>
</dbReference>
<sequence length="183" mass="20312">MDVAVLVLDIQKGFISDNARMPVAKHQIKPMLEKINKIVEKADSRGVPVVYIGNEYEPTQFIANFLTKKSAIKGSEGAELDERLLRVNEVYFSKNKSNALSNSNLVSYLTANKMNHIVIVGLFAEACVAATALDSIRRNFNVTIVRDAVGSSNDSKREKSLRYLNSKGIDIIDASQLIESFFN</sequence>
<feature type="domain" description="Isochorismatase-like" evidence="3">
    <location>
        <begin position="4"/>
        <end position="175"/>
    </location>
</feature>
<dbReference type="Proteomes" id="UP001519293">
    <property type="component" value="Unassembled WGS sequence"/>
</dbReference>
<evidence type="ECO:0000256" key="2">
    <source>
        <dbReference type="ARBA" id="ARBA00022801"/>
    </source>
</evidence>
<organism evidence="4 5">
    <name type="scientific">Cytobacillus eiseniae</name>
    <dbReference type="NCBI Taxonomy" id="762947"/>
    <lineage>
        <taxon>Bacteria</taxon>
        <taxon>Bacillati</taxon>
        <taxon>Bacillota</taxon>
        <taxon>Bacilli</taxon>
        <taxon>Bacillales</taxon>
        <taxon>Bacillaceae</taxon>
        <taxon>Cytobacillus</taxon>
    </lineage>
</organism>
<dbReference type="PANTHER" id="PTHR43540">
    <property type="entry name" value="PEROXYUREIDOACRYLATE/UREIDOACRYLATE AMIDOHYDROLASE-RELATED"/>
    <property type="match status" value="1"/>
</dbReference>
<proteinExistence type="inferred from homology"/>
<dbReference type="EMBL" id="JAGIKZ010000001">
    <property type="protein sequence ID" value="MBP2239541.1"/>
    <property type="molecule type" value="Genomic_DNA"/>
</dbReference>
<dbReference type="CDD" id="cd00431">
    <property type="entry name" value="cysteine_hydrolases"/>
    <property type="match status" value="1"/>
</dbReference>
<reference evidence="4 5" key="1">
    <citation type="submission" date="2021-03" db="EMBL/GenBank/DDBJ databases">
        <title>Genomic Encyclopedia of Type Strains, Phase IV (KMG-IV): sequencing the most valuable type-strain genomes for metagenomic binning, comparative biology and taxonomic classification.</title>
        <authorList>
            <person name="Goeker M."/>
        </authorList>
    </citation>
    <scope>NUCLEOTIDE SEQUENCE [LARGE SCALE GENOMIC DNA]</scope>
    <source>
        <strain evidence="4 5">DSM 26675</strain>
    </source>
</reference>
<dbReference type="InterPro" id="IPR036380">
    <property type="entry name" value="Isochorismatase-like_sf"/>
</dbReference>
<protein>
    <submittedName>
        <fullName evidence="4">Nicotinamidase-related amidase</fullName>
    </submittedName>
</protein>
<dbReference type="Pfam" id="PF00857">
    <property type="entry name" value="Isochorismatase"/>
    <property type="match status" value="1"/>
</dbReference>
<keyword evidence="2" id="KW-0378">Hydrolase</keyword>
<gene>
    <name evidence="4" type="ORF">J2Z40_000094</name>
</gene>
<evidence type="ECO:0000259" key="3">
    <source>
        <dbReference type="Pfam" id="PF00857"/>
    </source>
</evidence>
<evidence type="ECO:0000313" key="4">
    <source>
        <dbReference type="EMBL" id="MBP2239541.1"/>
    </source>
</evidence>
<dbReference type="Gene3D" id="3.40.50.850">
    <property type="entry name" value="Isochorismatase-like"/>
    <property type="match status" value="1"/>
</dbReference>
<comment type="caution">
    <text evidence="4">The sequence shown here is derived from an EMBL/GenBank/DDBJ whole genome shotgun (WGS) entry which is preliminary data.</text>
</comment>
<dbReference type="RefSeq" id="WP_066394883.1">
    <property type="nucleotide sequence ID" value="NZ_JAGIKZ010000001.1"/>
</dbReference>
<keyword evidence="5" id="KW-1185">Reference proteome</keyword>
<accession>A0ABS4R9I3</accession>
<dbReference type="InterPro" id="IPR050272">
    <property type="entry name" value="Isochorismatase-like_hydrls"/>
</dbReference>
<dbReference type="InterPro" id="IPR000868">
    <property type="entry name" value="Isochorismatase-like_dom"/>
</dbReference>
<comment type="similarity">
    <text evidence="1">Belongs to the isochorismatase family.</text>
</comment>